<sequence>MEPEISAALPPGVAAYATRVPVAEAARPEEKVASILAMRERLPAAAAELGSLGVDVVAYACTSGSFLHGRDSDADTCAELATVAGSPALTTSTAMVAALRTMGVRRVAVVTPYIGPVADGAAAYLVQSGFEVVARRDLDLLSNLAKGRLEPEVSAGLVREVDVSGAEAVMISCTNWRTFEHLADLECETGLPVVSSNLATMWAALRLAGIDEGGPDVALLREAGTALPDHVRRSAAGAGRTG</sequence>
<reference evidence="1 2" key="1">
    <citation type="submission" date="2020-08" db="EMBL/GenBank/DDBJ databases">
        <title>novel species in genus Nocardioides.</title>
        <authorList>
            <person name="Zhang G."/>
        </authorList>
    </citation>
    <scope>NUCLEOTIDE SEQUENCE [LARGE SCALE GENOMIC DNA]</scope>
    <source>
        <strain evidence="1 2">SC8A-24</strain>
    </source>
</reference>
<protein>
    <submittedName>
        <fullName evidence="1">Aspartate/glutamate racemase family protein</fullName>
    </submittedName>
</protein>
<name>A0ABR6UBA7_9ACTN</name>
<comment type="caution">
    <text evidence="1">The sequence shown here is derived from an EMBL/GenBank/DDBJ whole genome shotgun (WGS) entry which is preliminary data.</text>
</comment>
<evidence type="ECO:0000313" key="1">
    <source>
        <dbReference type="EMBL" id="MBC2961726.1"/>
    </source>
</evidence>
<proteinExistence type="predicted"/>
<keyword evidence="2" id="KW-1185">Reference proteome</keyword>
<dbReference type="PANTHER" id="PTHR40267:SF1">
    <property type="entry name" value="BLR3294 PROTEIN"/>
    <property type="match status" value="1"/>
</dbReference>
<organism evidence="1 2">
    <name type="scientific">Nocardioides deserti</name>
    <dbReference type="NCBI Taxonomy" id="1588644"/>
    <lineage>
        <taxon>Bacteria</taxon>
        <taxon>Bacillati</taxon>
        <taxon>Actinomycetota</taxon>
        <taxon>Actinomycetes</taxon>
        <taxon>Propionibacteriales</taxon>
        <taxon>Nocardioidaceae</taxon>
        <taxon>Nocardioides</taxon>
    </lineage>
</organism>
<dbReference type="Pfam" id="PF17645">
    <property type="entry name" value="Amdase"/>
    <property type="match status" value="1"/>
</dbReference>
<dbReference type="Gene3D" id="3.40.50.12500">
    <property type="match status" value="1"/>
</dbReference>
<accession>A0ABR6UBA7</accession>
<dbReference type="PIRSF" id="PIRSF015736">
    <property type="entry name" value="MI"/>
    <property type="match status" value="1"/>
</dbReference>
<dbReference type="EMBL" id="JACMYC010000010">
    <property type="protein sequence ID" value="MBC2961726.1"/>
    <property type="molecule type" value="Genomic_DNA"/>
</dbReference>
<dbReference type="PANTHER" id="PTHR40267">
    <property type="entry name" value="BLR3294 PROTEIN"/>
    <property type="match status" value="1"/>
</dbReference>
<evidence type="ECO:0000313" key="2">
    <source>
        <dbReference type="Proteomes" id="UP000604001"/>
    </source>
</evidence>
<dbReference type="InterPro" id="IPR026286">
    <property type="entry name" value="MaiA/AMDase"/>
</dbReference>
<gene>
    <name evidence="1" type="ORF">H7344_15610</name>
</gene>
<dbReference type="Proteomes" id="UP000604001">
    <property type="component" value="Unassembled WGS sequence"/>
</dbReference>
<dbReference type="InterPro" id="IPR053714">
    <property type="entry name" value="Iso_Racemase_Enz_sf"/>
</dbReference>